<dbReference type="AlphaFoldDB" id="A0A3C1KGP4"/>
<proteinExistence type="predicted"/>
<dbReference type="EMBL" id="DMNG01000260">
    <property type="protein sequence ID" value="HAN25832.1"/>
    <property type="molecule type" value="Genomic_DNA"/>
</dbReference>
<evidence type="ECO:0000313" key="2">
    <source>
        <dbReference type="EMBL" id="HAN25832.1"/>
    </source>
</evidence>
<feature type="transmembrane region" description="Helical" evidence="1">
    <location>
        <begin position="38"/>
        <end position="60"/>
    </location>
</feature>
<reference evidence="2 3" key="1">
    <citation type="journal article" date="2018" name="Nat. Biotechnol.">
        <title>A standardized bacterial taxonomy based on genome phylogeny substantially revises the tree of life.</title>
        <authorList>
            <person name="Parks D.H."/>
            <person name="Chuvochina M."/>
            <person name="Waite D.W."/>
            <person name="Rinke C."/>
            <person name="Skarshewski A."/>
            <person name="Chaumeil P.A."/>
            <person name="Hugenholtz P."/>
        </authorList>
    </citation>
    <scope>NUCLEOTIDE SEQUENCE [LARGE SCALE GENOMIC DNA]</scope>
    <source>
        <strain evidence="2">UBA9152</strain>
    </source>
</reference>
<comment type="caution">
    <text evidence="2">The sequence shown here is derived from an EMBL/GenBank/DDBJ whole genome shotgun (WGS) entry which is preliminary data.</text>
</comment>
<evidence type="ECO:0000256" key="1">
    <source>
        <dbReference type="SAM" id="Phobius"/>
    </source>
</evidence>
<keyword evidence="1" id="KW-0472">Membrane</keyword>
<organism evidence="2 3">
    <name type="scientific">Microbacterium ginsengisoli</name>
    <dbReference type="NCBI Taxonomy" id="400772"/>
    <lineage>
        <taxon>Bacteria</taxon>
        <taxon>Bacillati</taxon>
        <taxon>Actinomycetota</taxon>
        <taxon>Actinomycetes</taxon>
        <taxon>Micrococcales</taxon>
        <taxon>Microbacteriaceae</taxon>
        <taxon>Microbacterium</taxon>
    </lineage>
</organism>
<keyword evidence="1" id="KW-0812">Transmembrane</keyword>
<gene>
    <name evidence="2" type="ORF">DCP95_14875</name>
</gene>
<keyword evidence="1" id="KW-1133">Transmembrane helix</keyword>
<sequence>MSALTVAGAVGAGAAVYALVFAVSVRFGDPAGAASLTAGFLAVLAWLVAGAAAFVLIGVFHRDESVFLPAELAEAAGDAELGERERWELALRARGSR</sequence>
<evidence type="ECO:0000313" key="3">
    <source>
        <dbReference type="Proteomes" id="UP000257479"/>
    </source>
</evidence>
<name>A0A3C1KGP4_9MICO</name>
<dbReference type="Proteomes" id="UP000257479">
    <property type="component" value="Unassembled WGS sequence"/>
</dbReference>
<accession>A0A3C1KGP4</accession>
<protein>
    <submittedName>
        <fullName evidence="2">Uncharacterized protein</fullName>
    </submittedName>
</protein>